<dbReference type="EMBL" id="BGPR01205069">
    <property type="protein sequence ID" value="GBN28045.1"/>
    <property type="molecule type" value="Genomic_DNA"/>
</dbReference>
<accession>A0A4Y2MLK6</accession>
<evidence type="ECO:0000313" key="3">
    <source>
        <dbReference type="Proteomes" id="UP000499080"/>
    </source>
</evidence>
<sequence>MSYKERHGHPSDILPTGSLLKVPSHIVHSEENRTTNFRNTYESYEPIYRSPGDIRGASRRKSRPKKIYKQNEGIEIDSNSFHVEFSAKCRTSRDERVIGMFSRMGSRISWEILKAMLNKHIRIHKIFLKHRVYFKVLPSNKDPRK</sequence>
<dbReference type="AlphaFoldDB" id="A0A4Y2MLK6"/>
<gene>
    <name evidence="2" type="ORF">AVEN_231092_1</name>
</gene>
<reference evidence="2 3" key="1">
    <citation type="journal article" date="2019" name="Sci. Rep.">
        <title>Orb-weaving spider Araneus ventricosus genome elucidates the spidroin gene catalogue.</title>
        <authorList>
            <person name="Kono N."/>
            <person name="Nakamura H."/>
            <person name="Ohtoshi R."/>
            <person name="Moran D.A.P."/>
            <person name="Shinohara A."/>
            <person name="Yoshida Y."/>
            <person name="Fujiwara M."/>
            <person name="Mori M."/>
            <person name="Tomita M."/>
            <person name="Arakawa K."/>
        </authorList>
    </citation>
    <scope>NUCLEOTIDE SEQUENCE [LARGE SCALE GENOMIC DNA]</scope>
</reference>
<proteinExistence type="predicted"/>
<name>A0A4Y2MLK6_ARAVE</name>
<evidence type="ECO:0000256" key="1">
    <source>
        <dbReference type="SAM" id="MobiDB-lite"/>
    </source>
</evidence>
<feature type="region of interest" description="Disordered" evidence="1">
    <location>
        <begin position="52"/>
        <end position="71"/>
    </location>
</feature>
<evidence type="ECO:0000313" key="2">
    <source>
        <dbReference type="EMBL" id="GBN28045.1"/>
    </source>
</evidence>
<feature type="compositionally biased region" description="Basic residues" evidence="1">
    <location>
        <begin position="57"/>
        <end position="68"/>
    </location>
</feature>
<dbReference type="Proteomes" id="UP000499080">
    <property type="component" value="Unassembled WGS sequence"/>
</dbReference>
<keyword evidence="3" id="KW-1185">Reference proteome</keyword>
<protein>
    <submittedName>
        <fullName evidence="2">Uncharacterized protein</fullName>
    </submittedName>
</protein>
<organism evidence="2 3">
    <name type="scientific">Araneus ventricosus</name>
    <name type="common">Orbweaver spider</name>
    <name type="synonym">Epeira ventricosa</name>
    <dbReference type="NCBI Taxonomy" id="182803"/>
    <lineage>
        <taxon>Eukaryota</taxon>
        <taxon>Metazoa</taxon>
        <taxon>Ecdysozoa</taxon>
        <taxon>Arthropoda</taxon>
        <taxon>Chelicerata</taxon>
        <taxon>Arachnida</taxon>
        <taxon>Araneae</taxon>
        <taxon>Araneomorphae</taxon>
        <taxon>Entelegynae</taxon>
        <taxon>Araneoidea</taxon>
        <taxon>Araneidae</taxon>
        <taxon>Araneus</taxon>
    </lineage>
</organism>
<comment type="caution">
    <text evidence="2">The sequence shown here is derived from an EMBL/GenBank/DDBJ whole genome shotgun (WGS) entry which is preliminary data.</text>
</comment>